<dbReference type="PROSITE" id="PS51375">
    <property type="entry name" value="PPR"/>
    <property type="match status" value="4"/>
</dbReference>
<name>A0AAV8SMK3_9ROSI</name>
<gene>
    <name evidence="3" type="ORF">K2173_017766</name>
</gene>
<proteinExistence type="predicted"/>
<protein>
    <recommendedName>
        <fullName evidence="5">Pentatricopeptide repeat-containing protein</fullName>
    </recommendedName>
</protein>
<feature type="repeat" description="PPR" evidence="2">
    <location>
        <begin position="306"/>
        <end position="340"/>
    </location>
</feature>
<dbReference type="Pfam" id="PF13041">
    <property type="entry name" value="PPR_2"/>
    <property type="match status" value="2"/>
</dbReference>
<dbReference type="InterPro" id="IPR011990">
    <property type="entry name" value="TPR-like_helical_dom_sf"/>
</dbReference>
<feature type="repeat" description="PPR" evidence="2">
    <location>
        <begin position="407"/>
        <end position="441"/>
    </location>
</feature>
<keyword evidence="4" id="KW-1185">Reference proteome</keyword>
<dbReference type="Pfam" id="PF01535">
    <property type="entry name" value="PPR"/>
    <property type="match status" value="3"/>
</dbReference>
<dbReference type="Proteomes" id="UP001159364">
    <property type="component" value="Linkage Group LG10"/>
</dbReference>
<dbReference type="GO" id="GO:0009451">
    <property type="term" value="P:RNA modification"/>
    <property type="evidence" value="ECO:0007669"/>
    <property type="project" value="InterPro"/>
</dbReference>
<comment type="caution">
    <text evidence="3">The sequence shown here is derived from an EMBL/GenBank/DDBJ whole genome shotgun (WGS) entry which is preliminary data.</text>
</comment>
<evidence type="ECO:0000313" key="4">
    <source>
        <dbReference type="Proteomes" id="UP001159364"/>
    </source>
</evidence>
<dbReference type="PANTHER" id="PTHR47926">
    <property type="entry name" value="PENTATRICOPEPTIDE REPEAT-CONTAINING PROTEIN"/>
    <property type="match status" value="1"/>
</dbReference>
<organism evidence="3 4">
    <name type="scientific">Erythroxylum novogranatense</name>
    <dbReference type="NCBI Taxonomy" id="1862640"/>
    <lineage>
        <taxon>Eukaryota</taxon>
        <taxon>Viridiplantae</taxon>
        <taxon>Streptophyta</taxon>
        <taxon>Embryophyta</taxon>
        <taxon>Tracheophyta</taxon>
        <taxon>Spermatophyta</taxon>
        <taxon>Magnoliopsida</taxon>
        <taxon>eudicotyledons</taxon>
        <taxon>Gunneridae</taxon>
        <taxon>Pentapetalae</taxon>
        <taxon>rosids</taxon>
        <taxon>fabids</taxon>
        <taxon>Malpighiales</taxon>
        <taxon>Erythroxylaceae</taxon>
        <taxon>Erythroxylum</taxon>
    </lineage>
</organism>
<dbReference type="GO" id="GO:0003723">
    <property type="term" value="F:RNA binding"/>
    <property type="evidence" value="ECO:0007669"/>
    <property type="project" value="InterPro"/>
</dbReference>
<dbReference type="Pfam" id="PF20431">
    <property type="entry name" value="E_motif"/>
    <property type="match status" value="1"/>
</dbReference>
<evidence type="ECO:0000313" key="3">
    <source>
        <dbReference type="EMBL" id="KAJ8753183.1"/>
    </source>
</evidence>
<feature type="repeat" description="PPR" evidence="2">
    <location>
        <begin position="205"/>
        <end position="239"/>
    </location>
</feature>
<dbReference type="FunFam" id="1.25.40.10:FF:000090">
    <property type="entry name" value="Pentatricopeptide repeat-containing protein, chloroplastic"/>
    <property type="match status" value="1"/>
</dbReference>
<dbReference type="NCBIfam" id="TIGR00756">
    <property type="entry name" value="PPR"/>
    <property type="match status" value="1"/>
</dbReference>
<keyword evidence="1" id="KW-0677">Repeat</keyword>
<evidence type="ECO:0000256" key="2">
    <source>
        <dbReference type="PROSITE-ProRule" id="PRU00708"/>
    </source>
</evidence>
<feature type="repeat" description="PPR" evidence="2">
    <location>
        <begin position="92"/>
        <end position="126"/>
    </location>
</feature>
<evidence type="ECO:0000256" key="1">
    <source>
        <dbReference type="ARBA" id="ARBA00022737"/>
    </source>
</evidence>
<dbReference type="EMBL" id="JAIWQS010000010">
    <property type="protein sequence ID" value="KAJ8753183.1"/>
    <property type="molecule type" value="Genomic_DNA"/>
</dbReference>
<evidence type="ECO:0008006" key="5">
    <source>
        <dbReference type="Google" id="ProtNLM"/>
    </source>
</evidence>
<dbReference type="AlphaFoldDB" id="A0AAV8SMK3"/>
<dbReference type="PANTHER" id="PTHR47926:SF347">
    <property type="entry name" value="PENTATRICOPEPTIDE REPEAT-CONTAINING PROTEIN"/>
    <property type="match status" value="1"/>
</dbReference>
<accession>A0AAV8SMK3</accession>
<sequence length="588" mass="65694">MTKTDKLLLQLYKQYRHELTSPVILPSVIKATSSSSSSNKSRFGFALQLHCLALKSGSNSYPIVSNALISMYAKFSCIPSVTKLFDTMLLRDVVSWNSILNSHILHAHFSKAFALLQRMSYSHYFPPNPQLTASFISVCARLRYFSFAKSLHALLIVADHNPECQQEHHNPSASVFLSTSLVHFYFTCHDSSMAFRVFDRMEIKNEVSWTAMVSGCAANLDDHAAFHCVRAMQTHGFEPNRVTLLSMLPASARGYVRYGKEIHGYAFRRGLHSDHHFSASLIDMYCKSRSGIALARHIFDASEVKDVVMWSSIIWTYARNGAGFEAIRLFMQMPEEGITPNFVTLLALITACTSLTSLKHGSRVHAYIIKRGFYSHTCIGNALIDMYSKCGFLVDSDRIFREMSSKDSVSWSSLIGGYGLHGYGWKALSLFHEMQDKELQPDAITLLSVLSACRHAGLVEEGQKIFEIAKKDSKLLKIEHYACYIDLLGKSGKTEAALDVLRTLPMKPSPRIWSSLMTACKIDGRLEIAEMLANQLITSEPLNAANYTLVSTVYAESGNWGGVEEVRRLMRTQGMSKCCGVSRIAVGT</sequence>
<dbReference type="Gene3D" id="1.25.40.10">
    <property type="entry name" value="Tetratricopeptide repeat domain"/>
    <property type="match status" value="5"/>
</dbReference>
<dbReference type="InterPro" id="IPR002885">
    <property type="entry name" value="PPR_rpt"/>
</dbReference>
<dbReference type="InterPro" id="IPR046848">
    <property type="entry name" value="E_motif"/>
</dbReference>
<dbReference type="InterPro" id="IPR046960">
    <property type="entry name" value="PPR_At4g14850-like_plant"/>
</dbReference>
<reference evidence="3 4" key="1">
    <citation type="submission" date="2021-09" db="EMBL/GenBank/DDBJ databases">
        <title>Genomic insights and catalytic innovation underlie evolution of tropane alkaloids biosynthesis.</title>
        <authorList>
            <person name="Wang Y.-J."/>
            <person name="Tian T."/>
            <person name="Huang J.-P."/>
            <person name="Huang S.-X."/>
        </authorList>
    </citation>
    <scope>NUCLEOTIDE SEQUENCE [LARGE SCALE GENOMIC DNA]</scope>
    <source>
        <strain evidence="3">KIB-2018</strain>
        <tissue evidence="3">Leaf</tissue>
    </source>
</reference>